<dbReference type="Pfam" id="PF00753">
    <property type="entry name" value="Lactamase_B"/>
    <property type="match status" value="1"/>
</dbReference>
<protein>
    <recommendedName>
        <fullName evidence="3">Metallo-beta-lactamase domain-containing protein</fullName>
    </recommendedName>
</protein>
<evidence type="ECO:0000313" key="4">
    <source>
        <dbReference type="EMBL" id="OAJ95198.1"/>
    </source>
</evidence>
<dbReference type="CDD" id="cd16276">
    <property type="entry name" value="metallo-hydrolase-like_MBL-fold"/>
    <property type="match status" value="1"/>
</dbReference>
<dbReference type="InterPro" id="IPR036866">
    <property type="entry name" value="RibonucZ/Hydroxyglut_hydro"/>
</dbReference>
<dbReference type="Gene3D" id="3.60.15.10">
    <property type="entry name" value="Ribonuclease Z/Hydroxyacylglutathione hydrolase-like"/>
    <property type="match status" value="1"/>
</dbReference>
<dbReference type="PANTHER" id="PTHR42951:SF4">
    <property type="entry name" value="ACYL-COENZYME A THIOESTERASE MBLAC2"/>
    <property type="match status" value="1"/>
</dbReference>
<sequence>MKSRILMTLVFTSLVLAPSAWATTQVTQAAKGVYQYTQGYGFNSMFVVSSDGVIVFDPANSQHSQAMLNAIREVTDQPIRYVIQSHNHWDHSGGGKVFRDEGATVLAHQEAYQWMKANPHPDLTLPTELWSGETKELIVGDKTIVLKYMGPSHGLGMTVTLLPKEKVAFIADLVTPERVMFTVVPDFHIQGWKKALTEIEKMDFDTAIFSHSHSNSPLGTKQDVTLEREYIEDLEAAIIAEFQKGTPFEEIPSKIQLEKYSHWHGYDDWLPMNVLRVMLDMWMGPY</sequence>
<dbReference type="SUPFAM" id="SSF56281">
    <property type="entry name" value="Metallo-hydrolase/oxidoreductase"/>
    <property type="match status" value="1"/>
</dbReference>
<evidence type="ECO:0000313" key="5">
    <source>
        <dbReference type="Proteomes" id="UP000078406"/>
    </source>
</evidence>
<keyword evidence="2" id="KW-0732">Signal</keyword>
<proteinExistence type="inferred from homology"/>
<comment type="similarity">
    <text evidence="1">Belongs to the metallo-beta-lactamase superfamily. Class-B beta-lactamase family.</text>
</comment>
<accession>A0A177Y2Y6</accession>
<dbReference type="InterPro" id="IPR001279">
    <property type="entry name" value="Metallo-B-lactamas"/>
</dbReference>
<organism evidence="4 5">
    <name type="scientific">Vibrio bivalvicida</name>
    <dbReference type="NCBI Taxonomy" id="1276888"/>
    <lineage>
        <taxon>Bacteria</taxon>
        <taxon>Pseudomonadati</taxon>
        <taxon>Pseudomonadota</taxon>
        <taxon>Gammaproteobacteria</taxon>
        <taxon>Vibrionales</taxon>
        <taxon>Vibrionaceae</taxon>
        <taxon>Vibrio</taxon>
        <taxon>Vibrio oreintalis group</taxon>
    </lineage>
</organism>
<dbReference type="GO" id="GO:0017001">
    <property type="term" value="P:antibiotic catabolic process"/>
    <property type="evidence" value="ECO:0007669"/>
    <property type="project" value="UniProtKB-ARBA"/>
</dbReference>
<reference evidence="4 5" key="1">
    <citation type="journal article" date="2016" name="Syst. Appl. Microbiol.">
        <title>Vibrio bivalvicida sp. nov., a novel larval pathogen for bivalve molluscs reared in a hatchery.</title>
        <authorList>
            <person name="Dubert J."/>
            <person name="Romalde J.L."/>
            <person name="Prado S."/>
            <person name="Barja J.L."/>
        </authorList>
    </citation>
    <scope>NUCLEOTIDE SEQUENCE [LARGE SCALE GENOMIC DNA]</scope>
    <source>
        <strain evidence="4 5">605</strain>
    </source>
</reference>
<evidence type="ECO:0000259" key="3">
    <source>
        <dbReference type="SMART" id="SM00849"/>
    </source>
</evidence>
<feature type="domain" description="Metallo-beta-lactamase" evidence="3">
    <location>
        <begin position="42"/>
        <end position="211"/>
    </location>
</feature>
<dbReference type="AlphaFoldDB" id="A0A177Y2Y6"/>
<evidence type="ECO:0000256" key="2">
    <source>
        <dbReference type="SAM" id="SignalP"/>
    </source>
</evidence>
<dbReference type="SMART" id="SM00849">
    <property type="entry name" value="Lactamase_B"/>
    <property type="match status" value="1"/>
</dbReference>
<dbReference type="EMBL" id="LLEI02000021">
    <property type="protein sequence ID" value="OAJ95198.1"/>
    <property type="molecule type" value="Genomic_DNA"/>
</dbReference>
<comment type="caution">
    <text evidence="4">The sequence shown here is derived from an EMBL/GenBank/DDBJ whole genome shotgun (WGS) entry which is preliminary data.</text>
</comment>
<dbReference type="RefSeq" id="WP_054962160.1">
    <property type="nucleotide sequence ID" value="NZ_LLEI02000021.1"/>
</dbReference>
<name>A0A177Y2Y6_9VIBR</name>
<dbReference type="Proteomes" id="UP000078406">
    <property type="component" value="Unassembled WGS sequence"/>
</dbReference>
<feature type="signal peptide" evidence="2">
    <location>
        <begin position="1"/>
        <end position="22"/>
    </location>
</feature>
<feature type="chain" id="PRO_5008079379" description="Metallo-beta-lactamase domain-containing protein" evidence="2">
    <location>
        <begin position="23"/>
        <end position="286"/>
    </location>
</feature>
<dbReference type="InterPro" id="IPR050855">
    <property type="entry name" value="NDM-1-like"/>
</dbReference>
<evidence type="ECO:0000256" key="1">
    <source>
        <dbReference type="ARBA" id="ARBA00005250"/>
    </source>
</evidence>
<gene>
    <name evidence="4" type="ORF">APB76_07910</name>
</gene>
<dbReference type="PANTHER" id="PTHR42951">
    <property type="entry name" value="METALLO-BETA-LACTAMASE DOMAIN-CONTAINING"/>
    <property type="match status" value="1"/>
</dbReference>